<comment type="caution">
    <text evidence="2">The sequence shown here is derived from an EMBL/GenBank/DDBJ whole genome shotgun (WGS) entry which is preliminary data.</text>
</comment>
<accession>A0A151XZ69</accession>
<dbReference type="STRING" id="1806892.AZH43_02790"/>
<dbReference type="RefSeq" id="WP_067670694.1">
    <property type="nucleotide sequence ID" value="NZ_CBCSIK010000011.1"/>
</dbReference>
<proteinExistence type="predicted"/>
<reference evidence="2 3" key="1">
    <citation type="submission" date="2016-03" db="EMBL/GenBank/DDBJ databases">
        <title>Acinetobacter genomospecies 28 strain ANC 4149.</title>
        <authorList>
            <person name="Radolfova-Krizova L."/>
            <person name="Nemec A."/>
        </authorList>
    </citation>
    <scope>NUCLEOTIDE SEQUENCE [LARGE SCALE GENOMIC DNA]</scope>
    <source>
        <strain evidence="2 3">ANC 4149</strain>
    </source>
</reference>
<evidence type="ECO:0000313" key="2">
    <source>
        <dbReference type="EMBL" id="KYQ71077.1"/>
    </source>
</evidence>
<keyword evidence="3" id="KW-1185">Reference proteome</keyword>
<protein>
    <submittedName>
        <fullName evidence="2">Uncharacterized protein</fullName>
    </submittedName>
</protein>
<evidence type="ECO:0000313" key="3">
    <source>
        <dbReference type="Proteomes" id="UP000076276"/>
    </source>
</evidence>
<dbReference type="Proteomes" id="UP000076276">
    <property type="component" value="Unassembled WGS sequence"/>
</dbReference>
<dbReference type="AlphaFoldDB" id="A0A151XZ69"/>
<organism evidence="2 3">
    <name type="scientific">Acinetobacter pragensis</name>
    <dbReference type="NCBI Taxonomy" id="1806892"/>
    <lineage>
        <taxon>Bacteria</taxon>
        <taxon>Pseudomonadati</taxon>
        <taxon>Pseudomonadota</taxon>
        <taxon>Gammaproteobacteria</taxon>
        <taxon>Moraxellales</taxon>
        <taxon>Moraxellaceae</taxon>
        <taxon>Acinetobacter</taxon>
    </lineage>
</organism>
<dbReference type="OrthoDB" id="8607029at2"/>
<evidence type="ECO:0000256" key="1">
    <source>
        <dbReference type="SAM" id="SignalP"/>
    </source>
</evidence>
<feature type="signal peptide" evidence="1">
    <location>
        <begin position="1"/>
        <end position="19"/>
    </location>
</feature>
<gene>
    <name evidence="2" type="ORF">AZH43_02790</name>
</gene>
<sequence length="131" mass="13272">MKKLLAAMAPLALVLSACTATGTSTGTASSAGTAQSATQQLGMTAIKIAINAKCTTELNTLPAWKTATKVMTSTQQQNIQSEICGCVSEKAPESVTAVDLATAALDPNARATIVSNVVSKTINACVQEAVS</sequence>
<feature type="chain" id="PRO_5007592051" evidence="1">
    <location>
        <begin position="20"/>
        <end position="131"/>
    </location>
</feature>
<keyword evidence="1" id="KW-0732">Signal</keyword>
<dbReference type="PROSITE" id="PS51257">
    <property type="entry name" value="PROKAR_LIPOPROTEIN"/>
    <property type="match status" value="1"/>
</dbReference>
<dbReference type="EMBL" id="LUAW01000034">
    <property type="protein sequence ID" value="KYQ71077.1"/>
    <property type="molecule type" value="Genomic_DNA"/>
</dbReference>
<name>A0A151XZ69_9GAMM</name>